<dbReference type="InterPro" id="IPR002504">
    <property type="entry name" value="NADK"/>
</dbReference>
<dbReference type="GO" id="GO:0003951">
    <property type="term" value="F:NAD+ kinase activity"/>
    <property type="evidence" value="ECO:0007669"/>
    <property type="project" value="InterPro"/>
</dbReference>
<dbReference type="PIRSF" id="PIRSF016907">
    <property type="entry name" value="Kin_ATP-NAD"/>
    <property type="match status" value="1"/>
</dbReference>
<dbReference type="InterPro" id="IPR016064">
    <property type="entry name" value="NAD/diacylglycerol_kinase_sf"/>
</dbReference>
<keyword evidence="1" id="KW-0418">Kinase</keyword>
<dbReference type="InterPro" id="IPR039065">
    <property type="entry name" value="AcoX-like"/>
</dbReference>
<evidence type="ECO:0000313" key="2">
    <source>
        <dbReference type="Proteomes" id="UP000190285"/>
    </source>
</evidence>
<accession>A0A1T5M6X8</accession>
<sequence length="370" mass="40511">MKRMGLIINPIAGMGGKVGLKGTDGVIDKAIKLGALPMAPLRAKTALGPLREISEEIEVLTCSGDMGEIQAREFGFKVRIVKITSNNKFTTSEDTVAAAKEMLKENVDLILFAGGDGTARDIYNAVGGKVVVIGVPAGVKIHSPVYAQNPLRAGELAMLYLKEKIRLVKEVEVLDIDEEAYRNGRVKARLYGYLNIPFEKKYMQSRKSGTPLSERAAQNSISLDIIDNMEKDILYIIGPGSTTRPIMENLNLPFTLLGVDLVYNKKIVSLDAAEKELLKYSSTKPCKMVITPIGGQGYLFGRGNQQISSKVIKCVGKENIIVVATKEKISNLKGQAFLVDTGDINIDKMLKGYIKVTTAYREKMIYKISS</sequence>
<dbReference type="InterPro" id="IPR011386">
    <property type="entry name" value="Put_ATP-NAD_kin"/>
</dbReference>
<evidence type="ECO:0000313" key="1">
    <source>
        <dbReference type="EMBL" id="SKC83774.1"/>
    </source>
</evidence>
<dbReference type="GO" id="GO:0005524">
    <property type="term" value="F:ATP binding"/>
    <property type="evidence" value="ECO:0007669"/>
    <property type="project" value="UniProtKB-ARBA"/>
</dbReference>
<name>A0A1T5M6X8_9FIRM</name>
<dbReference type="OrthoDB" id="5511344at2"/>
<keyword evidence="1" id="KW-0808">Transferase</keyword>
<gene>
    <name evidence="1" type="ORF">SAMN02194393_03993</name>
</gene>
<dbReference type="GO" id="GO:0006741">
    <property type="term" value="P:NADP+ biosynthetic process"/>
    <property type="evidence" value="ECO:0007669"/>
    <property type="project" value="InterPro"/>
</dbReference>
<dbReference type="Pfam" id="PF20143">
    <property type="entry name" value="NAD_kinase_C"/>
    <property type="match status" value="1"/>
</dbReference>
<reference evidence="1 2" key="1">
    <citation type="submission" date="2017-02" db="EMBL/GenBank/DDBJ databases">
        <authorList>
            <person name="Peterson S.W."/>
        </authorList>
    </citation>
    <scope>NUCLEOTIDE SEQUENCE [LARGE SCALE GENOMIC DNA]</scope>
    <source>
        <strain evidence="1 2">M1</strain>
    </source>
</reference>
<dbReference type="AlphaFoldDB" id="A0A1T5M6X8"/>
<dbReference type="Gene3D" id="3.40.50.2300">
    <property type="match status" value="1"/>
</dbReference>
<organism evidence="1 2">
    <name type="scientific">Maledivibacter halophilus</name>
    <dbReference type="NCBI Taxonomy" id="36842"/>
    <lineage>
        <taxon>Bacteria</taxon>
        <taxon>Bacillati</taxon>
        <taxon>Bacillota</taxon>
        <taxon>Clostridia</taxon>
        <taxon>Peptostreptococcales</taxon>
        <taxon>Caminicellaceae</taxon>
        <taxon>Maledivibacter</taxon>
    </lineage>
</organism>
<dbReference type="SUPFAM" id="SSF111331">
    <property type="entry name" value="NAD kinase/diacylglycerol kinase-like"/>
    <property type="match status" value="1"/>
</dbReference>
<dbReference type="PANTHER" id="PTHR40697:SF2">
    <property type="entry name" value="ATP-NAD KINASE-RELATED"/>
    <property type="match status" value="1"/>
</dbReference>
<dbReference type="Proteomes" id="UP000190285">
    <property type="component" value="Unassembled WGS sequence"/>
</dbReference>
<dbReference type="PANTHER" id="PTHR40697">
    <property type="entry name" value="ACETOIN CATABOLISM PROTEIN X"/>
    <property type="match status" value="1"/>
</dbReference>
<dbReference type="Pfam" id="PF01513">
    <property type="entry name" value="NAD_kinase"/>
    <property type="match status" value="1"/>
</dbReference>
<keyword evidence="2" id="KW-1185">Reference proteome</keyword>
<protein>
    <submittedName>
        <fullName evidence="1">Predicted polyphosphate-or ATP-dependent NAD kinase</fullName>
    </submittedName>
</protein>
<dbReference type="STRING" id="36842.SAMN02194393_03993"/>
<dbReference type="EMBL" id="FUZT01000010">
    <property type="protein sequence ID" value="SKC83774.1"/>
    <property type="molecule type" value="Genomic_DNA"/>
</dbReference>
<dbReference type="GO" id="GO:0051287">
    <property type="term" value="F:NAD binding"/>
    <property type="evidence" value="ECO:0007669"/>
    <property type="project" value="UniProtKB-ARBA"/>
</dbReference>
<proteinExistence type="predicted"/>